<reference evidence="1 2" key="1">
    <citation type="submission" date="2020-06" db="EMBL/GenBank/DDBJ databases">
        <title>Genome mining for natural products.</title>
        <authorList>
            <person name="Zhang B."/>
            <person name="Shi J."/>
            <person name="Ge H."/>
        </authorList>
    </citation>
    <scope>NUCLEOTIDE SEQUENCE [LARGE SCALE GENOMIC DNA]</scope>
    <source>
        <strain evidence="1 2">NA00687</strain>
    </source>
</reference>
<protein>
    <recommendedName>
        <fullName evidence="3">Extracellular solute-binding protein</fullName>
    </recommendedName>
</protein>
<sequence length="163" mass="17264">MRRRTCCPADFRISVAGPSGLDASDALPFGTAWACAVEPFLVPKKARNTPGAPEMPRVMLGKRAARGFVTTTGALTRVAAAAEDGAAANPTNATAARLLAAAGRNVQSPRLMDWYPKLAKERVGPVFGALLTGDATPAEAVRTIQRAADETARDESVRRRRHP</sequence>
<evidence type="ECO:0000313" key="2">
    <source>
        <dbReference type="Proteomes" id="UP000509303"/>
    </source>
</evidence>
<proteinExistence type="predicted"/>
<keyword evidence="2" id="KW-1185">Reference proteome</keyword>
<dbReference type="SUPFAM" id="SSF53850">
    <property type="entry name" value="Periplasmic binding protein-like II"/>
    <property type="match status" value="1"/>
</dbReference>
<dbReference type="AlphaFoldDB" id="A0A7H8NFJ1"/>
<evidence type="ECO:0008006" key="3">
    <source>
        <dbReference type="Google" id="ProtNLM"/>
    </source>
</evidence>
<dbReference type="EMBL" id="CP054929">
    <property type="protein sequence ID" value="QKW53230.1"/>
    <property type="molecule type" value="Genomic_DNA"/>
</dbReference>
<gene>
    <name evidence="1" type="ORF">HUT08_30950</name>
</gene>
<dbReference type="Proteomes" id="UP000509303">
    <property type="component" value="Chromosome"/>
</dbReference>
<dbReference type="Gene3D" id="3.40.190.10">
    <property type="entry name" value="Periplasmic binding protein-like II"/>
    <property type="match status" value="1"/>
</dbReference>
<evidence type="ECO:0000313" key="1">
    <source>
        <dbReference type="EMBL" id="QKW53230.1"/>
    </source>
</evidence>
<organism evidence="1 2">
    <name type="scientific">Streptomyces buecherae</name>
    <dbReference type="NCBI Taxonomy" id="2763006"/>
    <lineage>
        <taxon>Bacteria</taxon>
        <taxon>Bacillati</taxon>
        <taxon>Actinomycetota</taxon>
        <taxon>Actinomycetes</taxon>
        <taxon>Kitasatosporales</taxon>
        <taxon>Streptomycetaceae</taxon>
        <taxon>Streptomyces</taxon>
    </lineage>
</organism>
<dbReference type="RefSeq" id="WP_176164939.1">
    <property type="nucleotide sequence ID" value="NZ_CP054929.1"/>
</dbReference>
<accession>A0A7H8NFJ1</accession>
<name>A0A7H8NFJ1_9ACTN</name>